<dbReference type="GO" id="GO:0020037">
    <property type="term" value="F:heme binding"/>
    <property type="evidence" value="ECO:0007669"/>
    <property type="project" value="InterPro"/>
</dbReference>
<dbReference type="GO" id="GO:0009055">
    <property type="term" value="F:electron transfer activity"/>
    <property type="evidence" value="ECO:0007669"/>
    <property type="project" value="InterPro"/>
</dbReference>
<keyword evidence="1 4" id="KW-0349">Heme</keyword>
<dbReference type="InterPro" id="IPR021776">
    <property type="entry name" value="ActD"/>
</dbReference>
<keyword evidence="3 4" id="KW-0408">Iron</keyword>
<dbReference type="PANTHER" id="PTHR40394">
    <property type="entry name" value="LIPOPROTEIN-RELATED"/>
    <property type="match status" value="1"/>
</dbReference>
<dbReference type="EMBL" id="JADKIO010000012">
    <property type="protein sequence ID" value="MBK9797912.1"/>
    <property type="molecule type" value="Genomic_DNA"/>
</dbReference>
<organism evidence="7 8">
    <name type="scientific">Candidatus Geothrix skivensis</name>
    <dbReference type="NCBI Taxonomy" id="2954439"/>
    <lineage>
        <taxon>Bacteria</taxon>
        <taxon>Pseudomonadati</taxon>
        <taxon>Acidobacteriota</taxon>
        <taxon>Holophagae</taxon>
        <taxon>Holophagales</taxon>
        <taxon>Holophagaceae</taxon>
        <taxon>Geothrix</taxon>
    </lineage>
</organism>
<dbReference type="PROSITE" id="PS51007">
    <property type="entry name" value="CYTC"/>
    <property type="match status" value="1"/>
</dbReference>
<protein>
    <submittedName>
        <fullName evidence="7">DUF3341 domain-containing protein</fullName>
    </submittedName>
</protein>
<dbReference type="SUPFAM" id="SSF46626">
    <property type="entry name" value="Cytochrome c"/>
    <property type="match status" value="1"/>
</dbReference>
<reference evidence="7" key="1">
    <citation type="submission" date="2020-10" db="EMBL/GenBank/DDBJ databases">
        <title>Connecting structure to function with the recovery of over 1000 high-quality activated sludge metagenome-assembled genomes encoding full-length rRNA genes using long-read sequencing.</title>
        <authorList>
            <person name="Singleton C.M."/>
            <person name="Petriglieri F."/>
            <person name="Kristensen J.M."/>
            <person name="Kirkegaard R.H."/>
            <person name="Michaelsen T.Y."/>
            <person name="Andersen M.H."/>
            <person name="Karst S.M."/>
            <person name="Dueholm M.S."/>
            <person name="Nielsen P.H."/>
            <person name="Albertsen M."/>
        </authorList>
    </citation>
    <scope>NUCLEOTIDE SEQUENCE</scope>
    <source>
        <strain evidence="7">Skiv_18-Q3-R9-52_MAXAC.067</strain>
    </source>
</reference>
<keyword evidence="5" id="KW-0472">Membrane</keyword>
<evidence type="ECO:0000256" key="4">
    <source>
        <dbReference type="PROSITE-ProRule" id="PRU00433"/>
    </source>
</evidence>
<dbReference type="Proteomes" id="UP000886657">
    <property type="component" value="Unassembled WGS sequence"/>
</dbReference>
<dbReference type="InterPro" id="IPR036909">
    <property type="entry name" value="Cyt_c-like_dom_sf"/>
</dbReference>
<feature type="transmembrane region" description="Helical" evidence="5">
    <location>
        <begin position="103"/>
        <end position="127"/>
    </location>
</feature>
<dbReference type="PANTHER" id="PTHR40394:SF2">
    <property type="entry name" value="QUINOL:CYTOCHROME C OXIDOREDUCTASE MEMBRANE PROTEIN"/>
    <property type="match status" value="1"/>
</dbReference>
<accession>A0A9D7XJ25</accession>
<keyword evidence="5" id="KW-1133">Transmembrane helix</keyword>
<feature type="transmembrane region" description="Helical" evidence="5">
    <location>
        <begin position="195"/>
        <end position="217"/>
    </location>
</feature>
<sequence length="386" mass="41456">MSETMPASERSYAVLGIFDTPDALMQAIPKVRASMLGAVEAYTPYPIHGIDDALGLRKSPLGGMVLVMGILGALTAFGFQYWISAVDYPIITGGKGAGSWEAFIPIMFEVTVLFATFTAGLGMLFLLNKLPFFGHPVLSSKAMSSITRDRYALALEAEDESFDSGAALRALQAAGALEVEVLPAPDRSPFLTSDFILRVLGGIFAACVVSGLAMYFATKWFPLLKPMVYMQDQPRLNAQKPSGFFKDRHGMQRPVAGTVARGHLPTATGTQDAAAALVNPLPRTKEIFAVGRKAYANRCEVCHGALGNGAGSLTAAYGGKPANLQAQQFRDYPDGKIYWAIVNGKNAMPSQAADLTDAQRWAVVHYVRALQRAQNAKDEDLKVATP</sequence>
<evidence type="ECO:0000256" key="2">
    <source>
        <dbReference type="ARBA" id="ARBA00022723"/>
    </source>
</evidence>
<dbReference type="GO" id="GO:0046872">
    <property type="term" value="F:metal ion binding"/>
    <property type="evidence" value="ECO:0007669"/>
    <property type="project" value="UniProtKB-KW"/>
</dbReference>
<evidence type="ECO:0000313" key="8">
    <source>
        <dbReference type="Proteomes" id="UP000886657"/>
    </source>
</evidence>
<evidence type="ECO:0000259" key="6">
    <source>
        <dbReference type="PROSITE" id="PS51007"/>
    </source>
</evidence>
<keyword evidence="5" id="KW-0812">Transmembrane</keyword>
<proteinExistence type="predicted"/>
<dbReference type="InterPro" id="IPR009056">
    <property type="entry name" value="Cyt_c-like_dom"/>
</dbReference>
<dbReference type="Pfam" id="PF13442">
    <property type="entry name" value="Cytochrome_CBB3"/>
    <property type="match status" value="1"/>
</dbReference>
<dbReference type="AlphaFoldDB" id="A0A9D7XJ25"/>
<dbReference type="Gene3D" id="1.10.760.10">
    <property type="entry name" value="Cytochrome c-like domain"/>
    <property type="match status" value="1"/>
</dbReference>
<gene>
    <name evidence="7" type="ORF">IPP58_15800</name>
</gene>
<feature type="domain" description="Cytochrome c" evidence="6">
    <location>
        <begin position="286"/>
        <end position="371"/>
    </location>
</feature>
<keyword evidence="2 4" id="KW-0479">Metal-binding</keyword>
<feature type="transmembrane region" description="Helical" evidence="5">
    <location>
        <begin position="61"/>
        <end position="83"/>
    </location>
</feature>
<evidence type="ECO:0000256" key="3">
    <source>
        <dbReference type="ARBA" id="ARBA00023004"/>
    </source>
</evidence>
<name>A0A9D7XJ25_9BACT</name>
<evidence type="ECO:0000256" key="5">
    <source>
        <dbReference type="SAM" id="Phobius"/>
    </source>
</evidence>
<dbReference type="Pfam" id="PF11821">
    <property type="entry name" value="ActD"/>
    <property type="match status" value="1"/>
</dbReference>
<evidence type="ECO:0000313" key="7">
    <source>
        <dbReference type="EMBL" id="MBK9797912.1"/>
    </source>
</evidence>
<evidence type="ECO:0000256" key="1">
    <source>
        <dbReference type="ARBA" id="ARBA00022617"/>
    </source>
</evidence>
<comment type="caution">
    <text evidence="7">The sequence shown here is derived from an EMBL/GenBank/DDBJ whole genome shotgun (WGS) entry which is preliminary data.</text>
</comment>